<organism evidence="2 3">
    <name type="scientific">Candidatus Anaerostipes avistercoris</name>
    <dbReference type="NCBI Taxonomy" id="2838462"/>
    <lineage>
        <taxon>Bacteria</taxon>
        <taxon>Bacillati</taxon>
        <taxon>Bacillota</taxon>
        <taxon>Clostridia</taxon>
        <taxon>Lachnospirales</taxon>
        <taxon>Lachnospiraceae</taxon>
        <taxon>Anaerostipes</taxon>
    </lineage>
</organism>
<feature type="transmembrane region" description="Helical" evidence="1">
    <location>
        <begin position="12"/>
        <end position="35"/>
    </location>
</feature>
<dbReference type="EMBL" id="DWWD01000026">
    <property type="protein sequence ID" value="HJC50246.1"/>
    <property type="molecule type" value="Genomic_DNA"/>
</dbReference>
<protein>
    <submittedName>
        <fullName evidence="2">AtpZ/AtpI family protein</fullName>
    </submittedName>
</protein>
<dbReference type="Pfam" id="PF09527">
    <property type="entry name" value="ATPase_gene1"/>
    <property type="match status" value="1"/>
</dbReference>
<comment type="caution">
    <text evidence="2">The sequence shown here is derived from an EMBL/GenBank/DDBJ whole genome shotgun (WGS) entry which is preliminary data.</text>
</comment>
<sequence length="77" mass="8907">MKKYGQIFRMLGLITQLGLTMLTSVFLCMFAGLWIDRKFSTHFFVVFLILGILGGIKAVYTLIRRMNSDSEEDSHER</sequence>
<keyword evidence="1" id="KW-1133">Transmembrane helix</keyword>
<reference evidence="2" key="1">
    <citation type="journal article" date="2021" name="PeerJ">
        <title>Extensive microbial diversity within the chicken gut microbiome revealed by metagenomics and culture.</title>
        <authorList>
            <person name="Gilroy R."/>
            <person name="Ravi A."/>
            <person name="Getino M."/>
            <person name="Pursley I."/>
            <person name="Horton D.L."/>
            <person name="Alikhan N.F."/>
            <person name="Baker D."/>
            <person name="Gharbi K."/>
            <person name="Hall N."/>
            <person name="Watson M."/>
            <person name="Adriaenssens E.M."/>
            <person name="Foster-Nyarko E."/>
            <person name="Jarju S."/>
            <person name="Secka A."/>
            <person name="Antonio M."/>
            <person name="Oren A."/>
            <person name="Chaudhuri R.R."/>
            <person name="La Ragione R."/>
            <person name="Hildebrand F."/>
            <person name="Pallen M.J."/>
        </authorList>
    </citation>
    <scope>NUCLEOTIDE SEQUENCE</scope>
    <source>
        <strain evidence="2">ChiSjej3B21-8574</strain>
    </source>
</reference>
<keyword evidence="1" id="KW-0472">Membrane</keyword>
<proteinExistence type="predicted"/>
<dbReference type="AlphaFoldDB" id="A0A9D2PHN3"/>
<evidence type="ECO:0000313" key="2">
    <source>
        <dbReference type="EMBL" id="HJC50246.1"/>
    </source>
</evidence>
<dbReference type="InterPro" id="IPR032820">
    <property type="entry name" value="ATPase_put"/>
</dbReference>
<reference evidence="2" key="2">
    <citation type="submission" date="2021-04" db="EMBL/GenBank/DDBJ databases">
        <authorList>
            <person name="Gilroy R."/>
        </authorList>
    </citation>
    <scope>NUCLEOTIDE SEQUENCE</scope>
    <source>
        <strain evidence="2">ChiSjej3B21-8574</strain>
    </source>
</reference>
<accession>A0A9D2PHN3</accession>
<evidence type="ECO:0000313" key="3">
    <source>
        <dbReference type="Proteomes" id="UP000823904"/>
    </source>
</evidence>
<feature type="transmembrane region" description="Helical" evidence="1">
    <location>
        <begin position="41"/>
        <end position="60"/>
    </location>
</feature>
<keyword evidence="1" id="KW-0812">Transmembrane</keyword>
<gene>
    <name evidence="2" type="ORF">H9754_06675</name>
</gene>
<dbReference type="Proteomes" id="UP000823904">
    <property type="component" value="Unassembled WGS sequence"/>
</dbReference>
<evidence type="ECO:0000256" key="1">
    <source>
        <dbReference type="SAM" id="Phobius"/>
    </source>
</evidence>
<name>A0A9D2PHN3_9FIRM</name>